<dbReference type="GO" id="GO:0140492">
    <property type="term" value="F:metal-dependent deubiquitinase activity"/>
    <property type="evidence" value="ECO:0007669"/>
    <property type="project" value="InterPro"/>
</dbReference>
<comment type="cofactor">
    <cofactor evidence="1">
        <name>Zn(2+)</name>
        <dbReference type="ChEBI" id="CHEBI:29105"/>
    </cofactor>
</comment>
<keyword evidence="4" id="KW-0479">Metal-binding</keyword>
<dbReference type="GO" id="GO:0061578">
    <property type="term" value="F:K63-linked deubiquitinase activity"/>
    <property type="evidence" value="ECO:0007669"/>
    <property type="project" value="InterPro"/>
</dbReference>
<protein>
    <recommendedName>
        <fullName evidence="10">MPN domain-containing protein</fullName>
    </recommendedName>
</protein>
<dbReference type="InterPro" id="IPR037518">
    <property type="entry name" value="MPN"/>
</dbReference>
<evidence type="ECO:0000256" key="7">
    <source>
        <dbReference type="ARBA" id="ARBA00022833"/>
    </source>
</evidence>
<name>A0A7R9PZ08_9ACAR</name>
<dbReference type="PANTHER" id="PTHR12947">
    <property type="entry name" value="AMSH-LIKE PROTEASE"/>
    <property type="match status" value="1"/>
</dbReference>
<evidence type="ECO:0000313" key="12">
    <source>
        <dbReference type="Proteomes" id="UP000759131"/>
    </source>
</evidence>
<reference evidence="11" key="1">
    <citation type="submission" date="2020-11" db="EMBL/GenBank/DDBJ databases">
        <authorList>
            <person name="Tran Van P."/>
        </authorList>
    </citation>
    <scope>NUCLEOTIDE SEQUENCE</scope>
</reference>
<keyword evidence="7" id="KW-0862">Zinc</keyword>
<evidence type="ECO:0000256" key="4">
    <source>
        <dbReference type="ARBA" id="ARBA00022723"/>
    </source>
</evidence>
<dbReference type="PROSITE" id="PS50249">
    <property type="entry name" value="MPN"/>
    <property type="match status" value="1"/>
</dbReference>
<dbReference type="SUPFAM" id="SSF102712">
    <property type="entry name" value="JAB1/MPN domain"/>
    <property type="match status" value="1"/>
</dbReference>
<accession>A0A7R9PZ08</accession>
<dbReference type="Gene3D" id="3.40.140.10">
    <property type="entry name" value="Cytidine Deaminase, domain 2"/>
    <property type="match status" value="1"/>
</dbReference>
<evidence type="ECO:0000256" key="3">
    <source>
        <dbReference type="ARBA" id="ARBA00022670"/>
    </source>
</evidence>
<dbReference type="InterPro" id="IPR000555">
    <property type="entry name" value="JAMM/MPN+_dom"/>
</dbReference>
<dbReference type="Pfam" id="PF08969">
    <property type="entry name" value="USP8_dimer"/>
    <property type="match status" value="1"/>
</dbReference>
<evidence type="ECO:0000256" key="1">
    <source>
        <dbReference type="ARBA" id="ARBA00001947"/>
    </source>
</evidence>
<evidence type="ECO:0000259" key="10">
    <source>
        <dbReference type="PROSITE" id="PS50249"/>
    </source>
</evidence>
<evidence type="ECO:0000256" key="6">
    <source>
        <dbReference type="ARBA" id="ARBA00022801"/>
    </source>
</evidence>
<keyword evidence="6" id="KW-0378">Hydrolase</keyword>
<dbReference type="OrthoDB" id="3640at2759"/>
<dbReference type="InterPro" id="IPR015063">
    <property type="entry name" value="USP8_dimer"/>
</dbReference>
<dbReference type="GO" id="GO:0046872">
    <property type="term" value="F:metal ion binding"/>
    <property type="evidence" value="ECO:0007669"/>
    <property type="project" value="UniProtKB-KW"/>
</dbReference>
<dbReference type="SUPFAM" id="SSF140856">
    <property type="entry name" value="USP8 N-terminal domain-like"/>
    <property type="match status" value="1"/>
</dbReference>
<dbReference type="Pfam" id="PF01398">
    <property type="entry name" value="JAB"/>
    <property type="match status" value="1"/>
</dbReference>
<evidence type="ECO:0000256" key="5">
    <source>
        <dbReference type="ARBA" id="ARBA00022786"/>
    </source>
</evidence>
<dbReference type="EMBL" id="OC858182">
    <property type="protein sequence ID" value="CAD7626140.1"/>
    <property type="molecule type" value="Genomic_DNA"/>
</dbReference>
<proteinExistence type="inferred from homology"/>
<gene>
    <name evidence="11" type="ORF">OSB1V03_LOCUS6573</name>
</gene>
<evidence type="ECO:0000256" key="9">
    <source>
        <dbReference type="SAM" id="Coils"/>
    </source>
</evidence>
<feature type="domain" description="MPN" evidence="10">
    <location>
        <begin position="252"/>
        <end position="381"/>
    </location>
</feature>
<evidence type="ECO:0000313" key="11">
    <source>
        <dbReference type="EMBL" id="CAD7626140.1"/>
    </source>
</evidence>
<evidence type="ECO:0000256" key="2">
    <source>
        <dbReference type="ARBA" id="ARBA00010981"/>
    </source>
</evidence>
<dbReference type="InterPro" id="IPR044098">
    <property type="entry name" value="STAMBP/STALP-like_MPN"/>
</dbReference>
<dbReference type="EMBL" id="CAJPIZ010003607">
    <property type="protein sequence ID" value="CAG2106570.1"/>
    <property type="molecule type" value="Genomic_DNA"/>
</dbReference>
<dbReference type="PANTHER" id="PTHR12947:SF13">
    <property type="entry name" value="FI19924P1"/>
    <property type="match status" value="1"/>
</dbReference>
<keyword evidence="12" id="KW-1185">Reference proteome</keyword>
<comment type="similarity">
    <text evidence="2">Belongs to the peptidase M67C family.</text>
</comment>
<dbReference type="Proteomes" id="UP000759131">
    <property type="component" value="Unassembled WGS sequence"/>
</dbReference>
<feature type="coiled-coil region" evidence="9">
    <location>
        <begin position="142"/>
        <end position="184"/>
    </location>
</feature>
<dbReference type="CDD" id="cd08066">
    <property type="entry name" value="MPN_AMSH_like"/>
    <property type="match status" value="1"/>
</dbReference>
<keyword evidence="3" id="KW-0645">Protease</keyword>
<dbReference type="AlphaFoldDB" id="A0A7R9PZ08"/>
<evidence type="ECO:0000256" key="8">
    <source>
        <dbReference type="ARBA" id="ARBA00023049"/>
    </source>
</evidence>
<dbReference type="SMART" id="SM00232">
    <property type="entry name" value="JAB_MPN"/>
    <property type="match status" value="1"/>
</dbReference>
<keyword evidence="5" id="KW-0833">Ubl conjugation pathway</keyword>
<dbReference type="Gene3D" id="1.20.58.80">
    <property type="entry name" value="Phosphotransferase system, lactose/cellobiose-type IIA subunit"/>
    <property type="match status" value="1"/>
</dbReference>
<keyword evidence="8" id="KW-0482">Metalloprotease</keyword>
<sequence length="421" mass="48368">MPVMSADYRTTDDGLNGSDVSVAEVLEPSERIRRLVQTAGAVGMENSVPIKRYWRSGKELIRMAHIYREEQTLEKAFILYMKYITLFVEKIPQHSEYKTCEPQEKALTKNNCKQVFPIAEELKSKLMVKYQKEFDDYLQQKKRRQLEEAKRSEEQRQQFQRRQEEEKEKQLIELQLKLDKQIKEKKEIKEPTIATPNVVLPQPLSTTSVDISFGTHYPSDSTATAVTPAIDRTTKPSAFSYNDFAMDSFTRVVIPQRLIQKFLVSAQSNTNRNVETCAILGAQLANNVFTITHVIVTKQSGTADSCQMVNEEEIIPIQDTHRFMVVGWIHTHPTQNAFMSSIDLHTHWPYQQLLSESIAIVCAPKFQEVGVYSLTEPHGMQLITSCKLSGHHLHPENPPIYERSSHILFNETIDVSLIDLR</sequence>
<dbReference type="GO" id="GO:0006508">
    <property type="term" value="P:proteolysis"/>
    <property type="evidence" value="ECO:0007669"/>
    <property type="project" value="UniProtKB-KW"/>
</dbReference>
<dbReference type="GO" id="GO:0005768">
    <property type="term" value="C:endosome"/>
    <property type="evidence" value="ECO:0007669"/>
    <property type="project" value="TreeGrafter"/>
</dbReference>
<organism evidence="11">
    <name type="scientific">Medioppia subpectinata</name>
    <dbReference type="NCBI Taxonomy" id="1979941"/>
    <lineage>
        <taxon>Eukaryota</taxon>
        <taxon>Metazoa</taxon>
        <taxon>Ecdysozoa</taxon>
        <taxon>Arthropoda</taxon>
        <taxon>Chelicerata</taxon>
        <taxon>Arachnida</taxon>
        <taxon>Acari</taxon>
        <taxon>Acariformes</taxon>
        <taxon>Sarcoptiformes</taxon>
        <taxon>Oribatida</taxon>
        <taxon>Brachypylina</taxon>
        <taxon>Oppioidea</taxon>
        <taxon>Oppiidae</taxon>
        <taxon>Medioppia</taxon>
    </lineage>
</organism>
<dbReference type="GO" id="GO:0016020">
    <property type="term" value="C:membrane"/>
    <property type="evidence" value="ECO:0007669"/>
    <property type="project" value="TreeGrafter"/>
</dbReference>
<keyword evidence="9" id="KW-0175">Coiled coil</keyword>
<dbReference type="GO" id="GO:0070536">
    <property type="term" value="P:protein K63-linked deubiquitination"/>
    <property type="evidence" value="ECO:0007669"/>
    <property type="project" value="InterPro"/>
</dbReference>